<comment type="caution">
    <text evidence="2">The sequence shown here is derived from an EMBL/GenBank/DDBJ whole genome shotgun (WGS) entry which is preliminary data.</text>
</comment>
<dbReference type="SMART" id="SM00422">
    <property type="entry name" value="HTH_MERR"/>
    <property type="match status" value="1"/>
</dbReference>
<sequence length="240" mass="25705">MPALSAAGSEPRREALEPLEGTWPHALSHEPLLRVSDVLALVQTEFPALSPSRLRFLDSNGLVCPHRTASGYRQYSPADVERVRFVLRQQRDHYRPLSVIAGHLTALDEGRMHEAVVPHAVDQRDAFLSPDDLATAASMDVEVVLTLEGEGVIAQAVPGRFDRAVVPLVVAAGAFLAAGGSTRDLLVLGRAVAREADAAKNAGAADRAKGRDAQADASTRARLDATVSLFSAWVHAQVDR</sequence>
<name>A0ABQ6II62_9MICO</name>
<keyword evidence="3" id="KW-1185">Reference proteome</keyword>
<feature type="domain" description="HTH merR-type" evidence="1">
    <location>
        <begin position="49"/>
        <end position="106"/>
    </location>
</feature>
<dbReference type="Pfam" id="PF13411">
    <property type="entry name" value="MerR_1"/>
    <property type="match status" value="1"/>
</dbReference>
<dbReference type="PROSITE" id="PS50937">
    <property type="entry name" value="HTH_MERR_2"/>
    <property type="match status" value="1"/>
</dbReference>
<organism evidence="2 3">
    <name type="scientific">Demequina litorisediminis</name>
    <dbReference type="NCBI Taxonomy" id="1849022"/>
    <lineage>
        <taxon>Bacteria</taxon>
        <taxon>Bacillati</taxon>
        <taxon>Actinomycetota</taxon>
        <taxon>Actinomycetes</taxon>
        <taxon>Micrococcales</taxon>
        <taxon>Demequinaceae</taxon>
        <taxon>Demequina</taxon>
    </lineage>
</organism>
<protein>
    <recommendedName>
        <fullName evidence="1">HTH merR-type domain-containing protein</fullName>
    </recommendedName>
</protein>
<dbReference type="SUPFAM" id="SSF46955">
    <property type="entry name" value="Putative DNA-binding domain"/>
    <property type="match status" value="1"/>
</dbReference>
<evidence type="ECO:0000313" key="3">
    <source>
        <dbReference type="Proteomes" id="UP001157125"/>
    </source>
</evidence>
<accession>A0ABQ6II62</accession>
<dbReference type="Gene3D" id="1.10.1660.10">
    <property type="match status" value="1"/>
</dbReference>
<dbReference type="EMBL" id="BSUN01000001">
    <property type="protein sequence ID" value="GMA37602.1"/>
    <property type="molecule type" value="Genomic_DNA"/>
</dbReference>
<evidence type="ECO:0000313" key="2">
    <source>
        <dbReference type="EMBL" id="GMA37602.1"/>
    </source>
</evidence>
<dbReference type="InterPro" id="IPR000551">
    <property type="entry name" value="MerR-type_HTH_dom"/>
</dbReference>
<reference evidence="3" key="1">
    <citation type="journal article" date="2019" name="Int. J. Syst. Evol. Microbiol.">
        <title>The Global Catalogue of Microorganisms (GCM) 10K type strain sequencing project: providing services to taxonomists for standard genome sequencing and annotation.</title>
        <authorList>
            <consortium name="The Broad Institute Genomics Platform"/>
            <consortium name="The Broad Institute Genome Sequencing Center for Infectious Disease"/>
            <person name="Wu L."/>
            <person name="Ma J."/>
        </authorList>
    </citation>
    <scope>NUCLEOTIDE SEQUENCE [LARGE SCALE GENOMIC DNA]</scope>
    <source>
        <strain evidence="3">NBRC 112299</strain>
    </source>
</reference>
<evidence type="ECO:0000259" key="1">
    <source>
        <dbReference type="PROSITE" id="PS50937"/>
    </source>
</evidence>
<proteinExistence type="predicted"/>
<dbReference type="Proteomes" id="UP001157125">
    <property type="component" value="Unassembled WGS sequence"/>
</dbReference>
<dbReference type="CDD" id="cd00592">
    <property type="entry name" value="HTH_MerR-like"/>
    <property type="match status" value="1"/>
</dbReference>
<dbReference type="RefSeq" id="WP_284329190.1">
    <property type="nucleotide sequence ID" value="NZ_BSUN01000001.1"/>
</dbReference>
<gene>
    <name evidence="2" type="ORF">GCM10025876_38060</name>
</gene>
<dbReference type="InterPro" id="IPR009061">
    <property type="entry name" value="DNA-bd_dom_put_sf"/>
</dbReference>